<dbReference type="eggNOG" id="COG4679">
    <property type="taxonomic scope" value="Bacteria"/>
</dbReference>
<dbReference type="Proteomes" id="UP000005496">
    <property type="component" value="Unassembled WGS sequence"/>
</dbReference>
<accession>D6ST66</accession>
<evidence type="ECO:0008006" key="3">
    <source>
        <dbReference type="Google" id="ProtNLM"/>
    </source>
</evidence>
<organism evidence="1 2">
    <name type="scientific">Desulfonatronospira thiodismutans ASO3-1</name>
    <dbReference type="NCBI Taxonomy" id="555779"/>
    <lineage>
        <taxon>Bacteria</taxon>
        <taxon>Pseudomonadati</taxon>
        <taxon>Thermodesulfobacteriota</taxon>
        <taxon>Desulfovibrionia</taxon>
        <taxon>Desulfovibrionales</taxon>
        <taxon>Desulfonatronovibrionaceae</taxon>
        <taxon>Desulfonatronospira</taxon>
    </lineage>
</organism>
<dbReference type="InterPro" id="IPR009241">
    <property type="entry name" value="HigB-like"/>
</dbReference>
<keyword evidence="2" id="KW-1185">Reference proteome</keyword>
<dbReference type="Pfam" id="PF05973">
    <property type="entry name" value="Gp49"/>
    <property type="match status" value="1"/>
</dbReference>
<evidence type="ECO:0000313" key="2">
    <source>
        <dbReference type="Proteomes" id="UP000005496"/>
    </source>
</evidence>
<proteinExistence type="predicted"/>
<reference evidence="1" key="1">
    <citation type="submission" date="2010-05" db="EMBL/GenBank/DDBJ databases">
        <title>The draft genome of Desulfonatronospira thiodismutans ASO3-1.</title>
        <authorList>
            <consortium name="US DOE Joint Genome Institute (JGI-PGF)"/>
            <person name="Lucas S."/>
            <person name="Copeland A."/>
            <person name="Lapidus A."/>
            <person name="Cheng J.-F."/>
            <person name="Bruce D."/>
            <person name="Goodwin L."/>
            <person name="Pitluck S."/>
            <person name="Chertkov O."/>
            <person name="Brettin T."/>
            <person name="Detter J.C."/>
            <person name="Han C."/>
            <person name="Land M.L."/>
            <person name="Hauser L."/>
            <person name="Kyrpides N."/>
            <person name="Mikhailova N."/>
            <person name="Muyzer G."/>
            <person name="Woyke T."/>
        </authorList>
    </citation>
    <scope>NUCLEOTIDE SEQUENCE [LARGE SCALE GENOMIC DNA]</scope>
    <source>
        <strain evidence="1">ASO3-1</strain>
    </source>
</reference>
<name>D6ST66_9BACT</name>
<sequence length="116" mass="13456">MPRQKVLVARFYATTSGSMPVREWLLSLNKQDKIEIGSDIANLEFNWPAGPSQCKSLEDGIFEVRSRMTGGRTARVLFFIKEEQMVLLHGFIKKTRKTPRQELDLAKKRKKEMEEI</sequence>
<dbReference type="RefSeq" id="WP_008871231.1">
    <property type="nucleotide sequence ID" value="NZ_ACJN02000003.1"/>
</dbReference>
<comment type="caution">
    <text evidence="1">The sequence shown here is derived from an EMBL/GenBank/DDBJ whole genome shotgun (WGS) entry which is preliminary data.</text>
</comment>
<dbReference type="OrthoDB" id="3233388at2"/>
<dbReference type="AlphaFoldDB" id="D6ST66"/>
<dbReference type="EMBL" id="ACJN02000003">
    <property type="protein sequence ID" value="EFI33882.1"/>
    <property type="molecule type" value="Genomic_DNA"/>
</dbReference>
<evidence type="ECO:0000313" key="1">
    <source>
        <dbReference type="EMBL" id="EFI33882.1"/>
    </source>
</evidence>
<protein>
    <recommendedName>
        <fullName evidence="3">Type II toxin-antitoxin system RelE/ParE family toxin</fullName>
    </recommendedName>
</protein>
<gene>
    <name evidence="1" type="ORF">Dthio_PD1221</name>
</gene>